<dbReference type="Proteomes" id="UP000291831">
    <property type="component" value="Unassembled WGS sequence"/>
</dbReference>
<evidence type="ECO:0000313" key="1">
    <source>
        <dbReference type="EMBL" id="RZB32738.1"/>
    </source>
</evidence>
<accession>A0A8B3S793</accession>
<dbReference type="EMBL" id="RPGO01000005">
    <property type="protein sequence ID" value="RZB32738.1"/>
    <property type="molecule type" value="Genomic_DNA"/>
</dbReference>
<evidence type="ECO:0000313" key="2">
    <source>
        <dbReference type="Proteomes" id="UP000291831"/>
    </source>
</evidence>
<sequence>MLRHMIKEGHTAKNMRATLRSLRSLASPSARSYNRYISDFANAPSKFLATLETSHTPQPLSEIGVDTHLRNGFGDTLIYK</sequence>
<gene>
    <name evidence="1" type="ORF">AEth_00416</name>
</gene>
<name>A0A8B3S793_9EURY</name>
<proteinExistence type="predicted"/>
<protein>
    <recommendedName>
        <fullName evidence="3">Transposase</fullName>
    </recommendedName>
</protein>
<organism evidence="1 2">
    <name type="scientific">Candidatus Argoarchaeum ethanivorans</name>
    <dbReference type="NCBI Taxonomy" id="2608793"/>
    <lineage>
        <taxon>Archaea</taxon>
        <taxon>Methanobacteriati</taxon>
        <taxon>Methanobacteriota</taxon>
        <taxon>Stenosarchaea group</taxon>
        <taxon>Methanomicrobia</taxon>
        <taxon>Methanosarcinales</taxon>
        <taxon>Methanosarcinales incertae sedis</taxon>
        <taxon>GOM Arc I cluster</taxon>
        <taxon>Candidatus Argoarchaeum</taxon>
    </lineage>
</organism>
<comment type="caution">
    <text evidence="1">The sequence shown here is derived from an EMBL/GenBank/DDBJ whole genome shotgun (WGS) entry which is preliminary data.</text>
</comment>
<reference evidence="2" key="1">
    <citation type="submission" date="2019-01" db="EMBL/GenBank/DDBJ databases">
        <title>Anaerobic oxidation of ethane by archaea from a marine hydrocarbon seep.</title>
        <authorList>
            <person name="Musat F."/>
        </authorList>
    </citation>
    <scope>NUCLEOTIDE SEQUENCE [LARGE SCALE GENOMIC DNA]</scope>
</reference>
<evidence type="ECO:0008006" key="3">
    <source>
        <dbReference type="Google" id="ProtNLM"/>
    </source>
</evidence>
<dbReference type="AlphaFoldDB" id="A0A8B3S793"/>